<organism evidence="2">
    <name type="scientific">marine metagenome</name>
    <dbReference type="NCBI Taxonomy" id="408172"/>
    <lineage>
        <taxon>unclassified sequences</taxon>
        <taxon>metagenomes</taxon>
        <taxon>ecological metagenomes</taxon>
    </lineage>
</organism>
<evidence type="ECO:0000313" key="2">
    <source>
        <dbReference type="EMBL" id="SVE11609.1"/>
    </source>
</evidence>
<dbReference type="EMBL" id="UINC01195171">
    <property type="protein sequence ID" value="SVE11609.1"/>
    <property type="molecule type" value="Genomic_DNA"/>
</dbReference>
<feature type="compositionally biased region" description="Basic and acidic residues" evidence="1">
    <location>
        <begin position="81"/>
        <end position="111"/>
    </location>
</feature>
<feature type="region of interest" description="Disordered" evidence="1">
    <location>
        <begin position="76"/>
        <end position="111"/>
    </location>
</feature>
<accession>A0A383AVQ0</accession>
<name>A0A383AVQ0_9ZZZZ</name>
<feature type="non-terminal residue" evidence="2">
    <location>
        <position position="1"/>
    </location>
</feature>
<dbReference type="AlphaFoldDB" id="A0A383AVQ0"/>
<evidence type="ECO:0000256" key="1">
    <source>
        <dbReference type="SAM" id="MobiDB-lite"/>
    </source>
</evidence>
<proteinExistence type="predicted"/>
<gene>
    <name evidence="2" type="ORF">METZ01_LOCUS464463</name>
</gene>
<feature type="non-terminal residue" evidence="2">
    <location>
        <position position="111"/>
    </location>
</feature>
<sequence length="111" mass="12698">VQRLAAGEINNPVVLSPEKKRPRFDLPEPFGISQEFRKIELLCGLAHRPDGTRKAHLMRIFLEIFRTNLLGIIKVPAQPDPGHKTLRSDVGRPGKERPDDRCPEKTKEKRK</sequence>
<protein>
    <submittedName>
        <fullName evidence="2">Uncharacterized protein</fullName>
    </submittedName>
</protein>
<reference evidence="2" key="1">
    <citation type="submission" date="2018-05" db="EMBL/GenBank/DDBJ databases">
        <authorList>
            <person name="Lanie J.A."/>
            <person name="Ng W.-L."/>
            <person name="Kazmierczak K.M."/>
            <person name="Andrzejewski T.M."/>
            <person name="Davidsen T.M."/>
            <person name="Wayne K.J."/>
            <person name="Tettelin H."/>
            <person name="Glass J.I."/>
            <person name="Rusch D."/>
            <person name="Podicherti R."/>
            <person name="Tsui H.-C.T."/>
            <person name="Winkler M.E."/>
        </authorList>
    </citation>
    <scope>NUCLEOTIDE SEQUENCE</scope>
</reference>